<organism evidence="1 2">
    <name type="scientific">Pichia kluyveri</name>
    <name type="common">Yeast</name>
    <dbReference type="NCBI Taxonomy" id="36015"/>
    <lineage>
        <taxon>Eukaryota</taxon>
        <taxon>Fungi</taxon>
        <taxon>Dikarya</taxon>
        <taxon>Ascomycota</taxon>
        <taxon>Saccharomycotina</taxon>
        <taxon>Pichiomycetes</taxon>
        <taxon>Pichiales</taxon>
        <taxon>Pichiaceae</taxon>
        <taxon>Pichia</taxon>
    </lineage>
</organism>
<accession>A0AAV5QZC1</accession>
<sequence length="157" mass="16973">MLATVGAGVDVYFTTGDLMLTPDTPDVLSAQIQGILTLIIQSILHCTVAASILDKFETDAAIGFELLTLIRRRYSHISARELAALVDSAVDARTKDINYAKHESPKLSTSLEDTSKKFATSISGELSILISADDYSNDGIKQVVDVEDNVEQVLAAW</sequence>
<keyword evidence="2" id="KW-1185">Reference proteome</keyword>
<dbReference type="AlphaFoldDB" id="A0AAV5QZC1"/>
<proteinExistence type="predicted"/>
<gene>
    <name evidence="1" type="ORF">DAPK24_006970</name>
</gene>
<dbReference type="EMBL" id="BTGB01000001">
    <property type="protein sequence ID" value="GMM44122.1"/>
    <property type="molecule type" value="Genomic_DNA"/>
</dbReference>
<protein>
    <submittedName>
        <fullName evidence="1">Uncharacterized protein</fullName>
    </submittedName>
</protein>
<comment type="caution">
    <text evidence="1">The sequence shown here is derived from an EMBL/GenBank/DDBJ whole genome shotgun (WGS) entry which is preliminary data.</text>
</comment>
<reference evidence="1 2" key="1">
    <citation type="journal article" date="2023" name="Elife">
        <title>Identification of key yeast species and microbe-microbe interactions impacting larval growth of Drosophila in the wild.</title>
        <authorList>
            <person name="Mure A."/>
            <person name="Sugiura Y."/>
            <person name="Maeda R."/>
            <person name="Honda K."/>
            <person name="Sakurai N."/>
            <person name="Takahashi Y."/>
            <person name="Watada M."/>
            <person name="Katoh T."/>
            <person name="Gotoh A."/>
            <person name="Gotoh Y."/>
            <person name="Taniguchi I."/>
            <person name="Nakamura K."/>
            <person name="Hayashi T."/>
            <person name="Katayama T."/>
            <person name="Uemura T."/>
            <person name="Hattori Y."/>
        </authorList>
    </citation>
    <scope>NUCLEOTIDE SEQUENCE [LARGE SCALE GENOMIC DNA]</scope>
    <source>
        <strain evidence="1 2">PK-24</strain>
    </source>
</reference>
<dbReference type="Proteomes" id="UP001378960">
    <property type="component" value="Unassembled WGS sequence"/>
</dbReference>
<evidence type="ECO:0000313" key="2">
    <source>
        <dbReference type="Proteomes" id="UP001378960"/>
    </source>
</evidence>
<evidence type="ECO:0000313" key="1">
    <source>
        <dbReference type="EMBL" id="GMM44122.1"/>
    </source>
</evidence>
<name>A0AAV5QZC1_PICKL</name>